<dbReference type="GO" id="GO:0019784">
    <property type="term" value="F:deNEDDylase activity"/>
    <property type="evidence" value="ECO:0007669"/>
    <property type="project" value="InterPro"/>
</dbReference>
<dbReference type="Gene3D" id="3.40.395.10">
    <property type="entry name" value="Adenoviral Proteinase, Chain A"/>
    <property type="match status" value="1"/>
</dbReference>
<dbReference type="GO" id="GO:0000338">
    <property type="term" value="P:protein deneddylation"/>
    <property type="evidence" value="ECO:0007669"/>
    <property type="project" value="TreeGrafter"/>
</dbReference>
<dbReference type="InterPro" id="IPR044613">
    <property type="entry name" value="Nep1/2-like"/>
</dbReference>
<dbReference type="Pfam" id="PF02902">
    <property type="entry name" value="Peptidase_C48"/>
    <property type="match status" value="1"/>
</dbReference>
<evidence type="ECO:0000256" key="3">
    <source>
        <dbReference type="ARBA" id="ARBA00022807"/>
    </source>
</evidence>
<evidence type="ECO:0000313" key="6">
    <source>
        <dbReference type="EMBL" id="KGT73052.1"/>
    </source>
</evidence>
<evidence type="ECO:0000313" key="7">
    <source>
        <dbReference type="Proteomes" id="UP000030377"/>
    </source>
</evidence>
<dbReference type="GO" id="GO:0006508">
    <property type="term" value="P:proteolysis"/>
    <property type="evidence" value="ECO:0007669"/>
    <property type="project" value="UniProtKB-KW"/>
</dbReference>
<dbReference type="GO" id="GO:0008234">
    <property type="term" value="F:cysteine-type peptidase activity"/>
    <property type="evidence" value="ECO:0007669"/>
    <property type="project" value="UniProtKB-KW"/>
</dbReference>
<gene>
    <name evidence="6" type="ORF">MA20_46675</name>
</gene>
<feature type="compositionally biased region" description="Basic and acidic residues" evidence="4">
    <location>
        <begin position="1"/>
        <end position="13"/>
    </location>
</feature>
<dbReference type="eggNOG" id="COG5160">
    <property type="taxonomic scope" value="Bacteria"/>
</dbReference>
<dbReference type="SUPFAM" id="SSF54001">
    <property type="entry name" value="Cysteine proteinases"/>
    <property type="match status" value="1"/>
</dbReference>
<dbReference type="InterPro" id="IPR038765">
    <property type="entry name" value="Papain-like_cys_pep_sf"/>
</dbReference>
<dbReference type="PATRIC" id="fig|375.37.peg.9185"/>
<dbReference type="InterPro" id="IPR003653">
    <property type="entry name" value="Peptidase_C48_C"/>
</dbReference>
<evidence type="ECO:0000259" key="5">
    <source>
        <dbReference type="PROSITE" id="PS50600"/>
    </source>
</evidence>
<dbReference type="AlphaFoldDB" id="A0A0A3XF82"/>
<dbReference type="PANTHER" id="PTHR46468">
    <property type="entry name" value="SENTRIN-SPECIFIC PROTEASE 8"/>
    <property type="match status" value="1"/>
</dbReference>
<dbReference type="Proteomes" id="UP000030377">
    <property type="component" value="Unassembled WGS sequence"/>
</dbReference>
<protein>
    <recommendedName>
        <fullName evidence="5">Ubiquitin-like protease family profile domain-containing protein</fullName>
    </recommendedName>
</protein>
<evidence type="ECO:0000256" key="2">
    <source>
        <dbReference type="ARBA" id="ARBA00022801"/>
    </source>
</evidence>
<keyword evidence="3" id="KW-0788">Thiol protease</keyword>
<accession>A0A0A3XF82</accession>
<sequence>MAWLREELARRQMQEPASPSTGRAPSDIYGGLESLVHLDAPTPWELRDDAHFAPAPAARARSDTYRGFPLVDLTAPTPSESRDDANSVRPFPITSANAQIGALDPTVSSHGHGLVLEDTEWLGDEHIDRDYRLQEQDLQRNDPDLAARTRFVNPLIVLNYLGSNDDGVVQTEFQRIVHDDEFNDTADFLFLPVINANPEDPNNLGNHWSLLFVDRSDRGQPVAYHYDSYRGLNKKHAEHLASRLHLRLEPAGMAQQQNTYDCGVFVVDGTRALVRQLEQGGQTVHLDQLVVDRQALQNRLRG</sequence>
<dbReference type="PROSITE" id="PS50600">
    <property type="entry name" value="ULP_PROTEASE"/>
    <property type="match status" value="1"/>
</dbReference>
<evidence type="ECO:0000256" key="1">
    <source>
        <dbReference type="ARBA" id="ARBA00022670"/>
    </source>
</evidence>
<dbReference type="PANTHER" id="PTHR46468:SF1">
    <property type="entry name" value="SENTRIN-SPECIFIC PROTEASE 8"/>
    <property type="match status" value="1"/>
</dbReference>
<name>A0A0A3XF82_BRAJP</name>
<feature type="region of interest" description="Disordered" evidence="4">
    <location>
        <begin position="1"/>
        <end position="29"/>
    </location>
</feature>
<evidence type="ECO:0000256" key="4">
    <source>
        <dbReference type="SAM" id="MobiDB-lite"/>
    </source>
</evidence>
<feature type="domain" description="Ubiquitin-like protease family profile" evidence="5">
    <location>
        <begin position="93"/>
        <end position="273"/>
    </location>
</feature>
<keyword evidence="1" id="KW-0645">Protease</keyword>
<organism evidence="6 7">
    <name type="scientific">Bradyrhizobium japonicum</name>
    <dbReference type="NCBI Taxonomy" id="375"/>
    <lineage>
        <taxon>Bacteria</taxon>
        <taxon>Pseudomonadati</taxon>
        <taxon>Pseudomonadota</taxon>
        <taxon>Alphaproteobacteria</taxon>
        <taxon>Hyphomicrobiales</taxon>
        <taxon>Nitrobacteraceae</taxon>
        <taxon>Bradyrhizobium</taxon>
    </lineage>
</organism>
<proteinExistence type="predicted"/>
<comment type="caution">
    <text evidence="6">The sequence shown here is derived from an EMBL/GenBank/DDBJ whole genome shotgun (WGS) entry which is preliminary data.</text>
</comment>
<dbReference type="EMBL" id="JRPN01000071">
    <property type="protein sequence ID" value="KGT73052.1"/>
    <property type="molecule type" value="Genomic_DNA"/>
</dbReference>
<reference evidence="6 7" key="1">
    <citation type="submission" date="2014-09" db="EMBL/GenBank/DDBJ databases">
        <title>Draft genome of Bradyrhizobium japonicum Is-34.</title>
        <authorList>
            <person name="Tsurumaru H."/>
            <person name="Yamakawa T."/>
            <person name="Hashimoto S."/>
            <person name="Okizaki K."/>
            <person name="Kanesaki Y."/>
            <person name="Yoshikawa H."/>
            <person name="Yajima S."/>
        </authorList>
    </citation>
    <scope>NUCLEOTIDE SEQUENCE [LARGE SCALE GENOMIC DNA]</scope>
    <source>
        <strain evidence="6 7">Is-34</strain>
    </source>
</reference>
<keyword evidence="2" id="KW-0378">Hydrolase</keyword>